<evidence type="ECO:0000256" key="1">
    <source>
        <dbReference type="ARBA" id="ARBA00001946"/>
    </source>
</evidence>
<dbReference type="InterPro" id="IPR020476">
    <property type="entry name" value="Nudix_hydrolase"/>
</dbReference>
<evidence type="ECO:0000313" key="6">
    <source>
        <dbReference type="Proteomes" id="UP000077363"/>
    </source>
</evidence>
<proteinExistence type="inferred from homology"/>
<evidence type="ECO:0000256" key="3">
    <source>
        <dbReference type="RuleBase" id="RU003476"/>
    </source>
</evidence>
<comment type="similarity">
    <text evidence="3">Belongs to the Nudix hydrolase family.</text>
</comment>
<dbReference type="EMBL" id="CP011387">
    <property type="protein sequence ID" value="ANE43081.1"/>
    <property type="molecule type" value="Genomic_DNA"/>
</dbReference>
<dbReference type="PROSITE" id="PS00893">
    <property type="entry name" value="NUDIX_BOX"/>
    <property type="match status" value="1"/>
</dbReference>
<dbReference type="Proteomes" id="UP000077363">
    <property type="component" value="Chromosome"/>
</dbReference>
<dbReference type="KEGG" id="dpu:SU48_04090"/>
<gene>
    <name evidence="5" type="ORF">SU48_04090</name>
</gene>
<name>A0A172T7V9_9DEIO</name>
<dbReference type="PRINTS" id="PR00502">
    <property type="entry name" value="NUDIXFAMILY"/>
</dbReference>
<dbReference type="SUPFAM" id="SSF55811">
    <property type="entry name" value="Nudix"/>
    <property type="match status" value="1"/>
</dbReference>
<dbReference type="PANTHER" id="PTHR43046">
    <property type="entry name" value="GDP-MANNOSE MANNOSYL HYDROLASE"/>
    <property type="match status" value="1"/>
</dbReference>
<organism evidence="5 6">
    <name type="scientific">Deinococcus puniceus</name>
    <dbReference type="NCBI Taxonomy" id="1182568"/>
    <lineage>
        <taxon>Bacteria</taxon>
        <taxon>Thermotogati</taxon>
        <taxon>Deinococcota</taxon>
        <taxon>Deinococci</taxon>
        <taxon>Deinococcales</taxon>
        <taxon>Deinococcaceae</taxon>
        <taxon>Deinococcus</taxon>
    </lineage>
</organism>
<evidence type="ECO:0000256" key="2">
    <source>
        <dbReference type="ARBA" id="ARBA00022801"/>
    </source>
</evidence>
<dbReference type="RefSeq" id="WP_064014137.1">
    <property type="nucleotide sequence ID" value="NZ_CP011387.1"/>
</dbReference>
<dbReference type="OrthoDB" id="9810648at2"/>
<dbReference type="AlphaFoldDB" id="A0A172T7V9"/>
<evidence type="ECO:0000313" key="5">
    <source>
        <dbReference type="EMBL" id="ANE43081.1"/>
    </source>
</evidence>
<dbReference type="InterPro" id="IPR015797">
    <property type="entry name" value="NUDIX_hydrolase-like_dom_sf"/>
</dbReference>
<protein>
    <submittedName>
        <fullName evidence="5">NUDIX hydrolase</fullName>
    </submittedName>
</protein>
<dbReference type="InterPro" id="IPR020084">
    <property type="entry name" value="NUDIX_hydrolase_CS"/>
</dbReference>
<sequence length="152" mass="16203">MTLPAPFNLVVWLIVQDTQGGVLLGRREGTGYGAGLWGLPGGRVERGEALADAAAREVWEEMGLQVSAATLTFVGVSRYDVGGVQGSDFLYLARDWSGEPLALEQTSEVGWFDPAQVPADSLPWLAGVLAAHLLNGRVLSEQLDSLDGVQPR</sequence>
<dbReference type="Gene3D" id="3.90.79.10">
    <property type="entry name" value="Nucleoside Triphosphate Pyrophosphohydrolase"/>
    <property type="match status" value="1"/>
</dbReference>
<dbReference type="STRING" id="1182568.SU48_04090"/>
<dbReference type="PATRIC" id="fig|1182568.3.peg.852"/>
<keyword evidence="6" id="KW-1185">Reference proteome</keyword>
<dbReference type="GO" id="GO:0016787">
    <property type="term" value="F:hydrolase activity"/>
    <property type="evidence" value="ECO:0007669"/>
    <property type="project" value="UniProtKB-KW"/>
</dbReference>
<accession>A0A172T7V9</accession>
<dbReference type="InterPro" id="IPR000086">
    <property type="entry name" value="NUDIX_hydrolase_dom"/>
</dbReference>
<reference evidence="5 6" key="1">
    <citation type="submission" date="2015-01" db="EMBL/GenBank/DDBJ databases">
        <title>Deinococcus puniceus/DY1/ whole genome sequencing.</title>
        <authorList>
            <person name="Kim M.K."/>
            <person name="Srinivasan S."/>
            <person name="Lee J.-J."/>
        </authorList>
    </citation>
    <scope>NUCLEOTIDE SEQUENCE [LARGE SCALE GENOMIC DNA]</scope>
    <source>
        <strain evidence="5 6">DY1</strain>
    </source>
</reference>
<dbReference type="PROSITE" id="PS51462">
    <property type="entry name" value="NUDIX"/>
    <property type="match status" value="1"/>
</dbReference>
<comment type="cofactor">
    <cofactor evidence="1">
        <name>Mg(2+)</name>
        <dbReference type="ChEBI" id="CHEBI:18420"/>
    </cofactor>
</comment>
<evidence type="ECO:0000259" key="4">
    <source>
        <dbReference type="PROSITE" id="PS51462"/>
    </source>
</evidence>
<dbReference type="PANTHER" id="PTHR43046:SF16">
    <property type="entry name" value="ADP-RIBOSE PYROPHOSPHATASE YJHB-RELATED"/>
    <property type="match status" value="1"/>
</dbReference>
<dbReference type="Pfam" id="PF00293">
    <property type="entry name" value="NUDIX"/>
    <property type="match status" value="1"/>
</dbReference>
<feature type="domain" description="Nudix hydrolase" evidence="4">
    <location>
        <begin position="6"/>
        <end position="134"/>
    </location>
</feature>
<keyword evidence="2 3" id="KW-0378">Hydrolase</keyword>